<dbReference type="EMBL" id="BSYO01000024">
    <property type="protein sequence ID" value="GMH21985.1"/>
    <property type="molecule type" value="Genomic_DNA"/>
</dbReference>
<sequence>MGQERETEGEEEGDGCRFSGSCLAVSSVPHTKRPDEFESTELRYYRLSVYGNAIMISMFSPSAMASMMTVFVPAVEDDDLPFPDDGYLSETELLLNMDNLIRELEEMVGPNTFGLSERAVMEQLSRREHERLSSSSQHDTVPCSICLEEYEQGQGIGELDCSHVFHFECIKQWLMLKNRCPLCKTTALSL</sequence>
<dbReference type="InterPro" id="IPR045191">
    <property type="entry name" value="MBR1/2-like"/>
</dbReference>
<evidence type="ECO:0000313" key="10">
    <source>
        <dbReference type="EMBL" id="GMH21985.1"/>
    </source>
</evidence>
<evidence type="ECO:0000256" key="7">
    <source>
        <dbReference type="ARBA" id="ARBA00022833"/>
    </source>
</evidence>
<dbReference type="PANTHER" id="PTHR22937">
    <property type="entry name" value="E3 UBIQUITIN-PROTEIN LIGASE RNF165"/>
    <property type="match status" value="1"/>
</dbReference>
<dbReference type="SMART" id="SM00184">
    <property type="entry name" value="RING"/>
    <property type="match status" value="1"/>
</dbReference>
<evidence type="ECO:0000256" key="6">
    <source>
        <dbReference type="ARBA" id="ARBA00022786"/>
    </source>
</evidence>
<dbReference type="SUPFAM" id="SSF57850">
    <property type="entry name" value="RING/U-box"/>
    <property type="match status" value="1"/>
</dbReference>
<dbReference type="PANTHER" id="PTHR22937:SF65">
    <property type="entry name" value="E3 UBIQUITIN-PROTEIN LIGASE ARK2C"/>
    <property type="match status" value="1"/>
</dbReference>
<evidence type="ECO:0000256" key="2">
    <source>
        <dbReference type="ARBA" id="ARBA00012483"/>
    </source>
</evidence>
<evidence type="ECO:0000256" key="5">
    <source>
        <dbReference type="ARBA" id="ARBA00022771"/>
    </source>
</evidence>
<evidence type="ECO:0000256" key="8">
    <source>
        <dbReference type="PROSITE-ProRule" id="PRU00175"/>
    </source>
</evidence>
<evidence type="ECO:0000313" key="11">
    <source>
        <dbReference type="Proteomes" id="UP001279734"/>
    </source>
</evidence>
<gene>
    <name evidence="10" type="ORF">Nepgr_023828</name>
</gene>
<evidence type="ECO:0000256" key="1">
    <source>
        <dbReference type="ARBA" id="ARBA00000900"/>
    </source>
</evidence>
<comment type="catalytic activity">
    <reaction evidence="1">
        <text>S-ubiquitinyl-[E2 ubiquitin-conjugating enzyme]-L-cysteine + [acceptor protein]-L-lysine = [E2 ubiquitin-conjugating enzyme]-L-cysteine + N(6)-ubiquitinyl-[acceptor protein]-L-lysine.</text>
        <dbReference type="EC" id="2.3.2.27"/>
    </reaction>
</comment>
<dbReference type="AlphaFoldDB" id="A0AAD3T371"/>
<dbReference type="GO" id="GO:0061630">
    <property type="term" value="F:ubiquitin protein ligase activity"/>
    <property type="evidence" value="ECO:0007669"/>
    <property type="project" value="UniProtKB-EC"/>
</dbReference>
<dbReference type="EC" id="2.3.2.27" evidence="2"/>
<feature type="domain" description="RING-type" evidence="9">
    <location>
        <begin position="143"/>
        <end position="184"/>
    </location>
</feature>
<dbReference type="InterPro" id="IPR001841">
    <property type="entry name" value="Znf_RING"/>
</dbReference>
<dbReference type="PROSITE" id="PS50089">
    <property type="entry name" value="ZF_RING_2"/>
    <property type="match status" value="1"/>
</dbReference>
<keyword evidence="5 8" id="KW-0863">Zinc-finger</keyword>
<reference evidence="10" key="1">
    <citation type="submission" date="2023-05" db="EMBL/GenBank/DDBJ databases">
        <title>Nepenthes gracilis genome sequencing.</title>
        <authorList>
            <person name="Fukushima K."/>
        </authorList>
    </citation>
    <scope>NUCLEOTIDE SEQUENCE</scope>
    <source>
        <strain evidence="10">SING2019-196</strain>
    </source>
</reference>
<keyword evidence="11" id="KW-1185">Reference proteome</keyword>
<keyword evidence="4" id="KW-0479">Metal-binding</keyword>
<dbReference type="Gene3D" id="3.30.40.10">
    <property type="entry name" value="Zinc/RING finger domain, C3HC4 (zinc finger)"/>
    <property type="match status" value="1"/>
</dbReference>
<dbReference type="Pfam" id="PF13639">
    <property type="entry name" value="zf-RING_2"/>
    <property type="match status" value="1"/>
</dbReference>
<evidence type="ECO:0000256" key="3">
    <source>
        <dbReference type="ARBA" id="ARBA00022679"/>
    </source>
</evidence>
<protein>
    <recommendedName>
        <fullName evidence="2">RING-type E3 ubiquitin transferase</fullName>
        <ecNumber evidence="2">2.3.2.27</ecNumber>
    </recommendedName>
</protein>
<keyword evidence="6" id="KW-0833">Ubl conjugation pathway</keyword>
<evidence type="ECO:0000259" key="9">
    <source>
        <dbReference type="PROSITE" id="PS50089"/>
    </source>
</evidence>
<organism evidence="10 11">
    <name type="scientific">Nepenthes gracilis</name>
    <name type="common">Slender pitcher plant</name>
    <dbReference type="NCBI Taxonomy" id="150966"/>
    <lineage>
        <taxon>Eukaryota</taxon>
        <taxon>Viridiplantae</taxon>
        <taxon>Streptophyta</taxon>
        <taxon>Embryophyta</taxon>
        <taxon>Tracheophyta</taxon>
        <taxon>Spermatophyta</taxon>
        <taxon>Magnoliopsida</taxon>
        <taxon>eudicotyledons</taxon>
        <taxon>Gunneridae</taxon>
        <taxon>Pentapetalae</taxon>
        <taxon>Caryophyllales</taxon>
        <taxon>Nepenthaceae</taxon>
        <taxon>Nepenthes</taxon>
    </lineage>
</organism>
<name>A0AAD3T371_NEPGR</name>
<comment type="caution">
    <text evidence="10">The sequence shown here is derived from an EMBL/GenBank/DDBJ whole genome shotgun (WGS) entry which is preliminary data.</text>
</comment>
<keyword evidence="7" id="KW-0862">Zinc</keyword>
<dbReference type="GO" id="GO:0008270">
    <property type="term" value="F:zinc ion binding"/>
    <property type="evidence" value="ECO:0007669"/>
    <property type="project" value="UniProtKB-KW"/>
</dbReference>
<keyword evidence="3" id="KW-0808">Transferase</keyword>
<proteinExistence type="predicted"/>
<accession>A0AAD3T371</accession>
<dbReference type="InterPro" id="IPR013083">
    <property type="entry name" value="Znf_RING/FYVE/PHD"/>
</dbReference>
<dbReference type="Proteomes" id="UP001279734">
    <property type="component" value="Unassembled WGS sequence"/>
</dbReference>
<evidence type="ECO:0000256" key="4">
    <source>
        <dbReference type="ARBA" id="ARBA00022723"/>
    </source>
</evidence>